<evidence type="ECO:0000313" key="3">
    <source>
        <dbReference type="EMBL" id="PIT95085.1"/>
    </source>
</evidence>
<evidence type="ECO:0000313" key="4">
    <source>
        <dbReference type="Proteomes" id="UP000228964"/>
    </source>
</evidence>
<gene>
    <name evidence="3" type="ORF">COT96_01980</name>
</gene>
<dbReference type="InterPro" id="IPR035901">
    <property type="entry name" value="GIY-YIG_endonuc_sf"/>
</dbReference>
<evidence type="ECO:0000259" key="2">
    <source>
        <dbReference type="PROSITE" id="PS50164"/>
    </source>
</evidence>
<name>A0A2M6WQK8_9BACT</name>
<reference evidence="4" key="1">
    <citation type="submission" date="2017-09" db="EMBL/GenBank/DDBJ databases">
        <title>Depth-based differentiation of microbial function through sediment-hosted aquifers and enrichment of novel symbionts in the deep terrestrial subsurface.</title>
        <authorList>
            <person name="Probst A.J."/>
            <person name="Ladd B."/>
            <person name="Jarett J.K."/>
            <person name="Geller-Mcgrath D.E."/>
            <person name="Sieber C.M.K."/>
            <person name="Emerson J.B."/>
            <person name="Anantharaman K."/>
            <person name="Thomas B.C."/>
            <person name="Malmstrom R."/>
            <person name="Stieglmeier M."/>
            <person name="Klingl A."/>
            <person name="Woyke T."/>
            <person name="Ryan C.M."/>
            <person name="Banfield J.F."/>
        </authorList>
    </citation>
    <scope>NUCLEOTIDE SEQUENCE [LARGE SCALE GENOMIC DNA]</scope>
</reference>
<dbReference type="PROSITE" id="PS50164">
    <property type="entry name" value="GIY_YIG"/>
    <property type="match status" value="1"/>
</dbReference>
<dbReference type="AlphaFoldDB" id="A0A2M6WQK8"/>
<dbReference type="SMART" id="SM00465">
    <property type="entry name" value="GIYc"/>
    <property type="match status" value="1"/>
</dbReference>
<feature type="domain" description="GIY-YIG" evidence="2">
    <location>
        <begin position="1"/>
        <end position="74"/>
    </location>
</feature>
<sequence length="87" mass="10401">MYYVYLIKLNNNDIYRGSTSNLNARLKEHNLGKVKSTRNFLPAKLIHYECYLLKSDAQRREKYLKTTEGKRFLKQQLKDLFTKIGKK</sequence>
<organism evidence="3 4">
    <name type="scientific">Candidatus Falkowbacteria bacterium CG10_big_fil_rev_8_21_14_0_10_38_22</name>
    <dbReference type="NCBI Taxonomy" id="1974564"/>
    <lineage>
        <taxon>Bacteria</taxon>
        <taxon>Candidatus Falkowiibacteriota</taxon>
    </lineage>
</organism>
<protein>
    <submittedName>
        <fullName evidence="3">Excinuclease ABC subunit C</fullName>
    </submittedName>
</protein>
<dbReference type="Gene3D" id="3.40.1440.10">
    <property type="entry name" value="GIY-YIG endonuclease"/>
    <property type="match status" value="1"/>
</dbReference>
<evidence type="ECO:0000256" key="1">
    <source>
        <dbReference type="ARBA" id="ARBA00007435"/>
    </source>
</evidence>
<dbReference type="InterPro" id="IPR000305">
    <property type="entry name" value="GIY-YIG_endonuc"/>
</dbReference>
<comment type="caution">
    <text evidence="3">The sequence shown here is derived from an EMBL/GenBank/DDBJ whole genome shotgun (WGS) entry which is preliminary data.</text>
</comment>
<dbReference type="Proteomes" id="UP000228964">
    <property type="component" value="Unassembled WGS sequence"/>
</dbReference>
<dbReference type="InterPro" id="IPR050190">
    <property type="entry name" value="UPF0213_domain"/>
</dbReference>
<dbReference type="Pfam" id="PF01541">
    <property type="entry name" value="GIY-YIG"/>
    <property type="match status" value="1"/>
</dbReference>
<accession>A0A2M6WQK8</accession>
<dbReference type="PANTHER" id="PTHR34477">
    <property type="entry name" value="UPF0213 PROTEIN YHBQ"/>
    <property type="match status" value="1"/>
</dbReference>
<proteinExistence type="inferred from homology"/>
<dbReference type="EMBL" id="PFAO01000047">
    <property type="protein sequence ID" value="PIT95085.1"/>
    <property type="molecule type" value="Genomic_DNA"/>
</dbReference>
<comment type="similarity">
    <text evidence="1">Belongs to the UPF0213 family.</text>
</comment>
<dbReference type="PANTHER" id="PTHR34477:SF1">
    <property type="entry name" value="UPF0213 PROTEIN YHBQ"/>
    <property type="match status" value="1"/>
</dbReference>
<dbReference type="SUPFAM" id="SSF82771">
    <property type="entry name" value="GIY-YIG endonuclease"/>
    <property type="match status" value="1"/>
</dbReference>